<dbReference type="HOGENOM" id="CLU_3092079_0_0_10"/>
<dbReference type="EMBL" id="AFFY01000055">
    <property type="protein sequence ID" value="EHG98743.1"/>
    <property type="molecule type" value="Genomic_DNA"/>
</dbReference>
<gene>
    <name evidence="1" type="ORF">HMPREF9441_03408</name>
</gene>
<dbReference type="Proteomes" id="UP000003598">
    <property type="component" value="Unassembled WGS sequence"/>
</dbReference>
<name>G5SVJ1_9BACT</name>
<dbReference type="AlphaFoldDB" id="G5SVJ1"/>
<evidence type="ECO:0000313" key="1">
    <source>
        <dbReference type="EMBL" id="EHG98743.1"/>
    </source>
</evidence>
<reference evidence="1 2" key="1">
    <citation type="submission" date="2011-03" db="EMBL/GenBank/DDBJ databases">
        <authorList>
            <person name="Weinstock G."/>
            <person name="Sodergren E."/>
            <person name="Clifton S."/>
            <person name="Fulton L."/>
            <person name="Fulton B."/>
            <person name="Courtney L."/>
            <person name="Fronick C."/>
            <person name="Harrison M."/>
            <person name="Strong C."/>
            <person name="Farmer C."/>
            <person name="Delahaunty K."/>
            <person name="Markovic C."/>
            <person name="Hall O."/>
            <person name="Minx P."/>
            <person name="Tomlinson C."/>
            <person name="Mitreva M."/>
            <person name="Hou S."/>
            <person name="Chen J."/>
            <person name="Wollam A."/>
            <person name="Pepin K.H."/>
            <person name="Johnson M."/>
            <person name="Bhonagiri V."/>
            <person name="Zhang X."/>
            <person name="Suruliraj S."/>
            <person name="Warren W."/>
            <person name="Chinwalla A."/>
            <person name="Mardis E.R."/>
            <person name="Wilson R.K."/>
        </authorList>
    </citation>
    <scope>NUCLEOTIDE SEQUENCE [LARGE SCALE GENOMIC DNA]</scope>
    <source>
        <strain evidence="1 2">YIT 11840</strain>
    </source>
</reference>
<feature type="non-terminal residue" evidence="1">
    <location>
        <position position="1"/>
    </location>
</feature>
<sequence>SPPPPPKNFEVYMLFSLKKSRKRFVHLKKMFFICIVVRVKIMLKHRHGQKE</sequence>
<comment type="caution">
    <text evidence="1">The sequence shown here is derived from an EMBL/GenBank/DDBJ whole genome shotgun (WGS) entry which is preliminary data.</text>
</comment>
<keyword evidence="2" id="KW-1185">Reference proteome</keyword>
<accession>G5SVJ1</accession>
<organism evidence="1 2">
    <name type="scientific">Paraprevotella clara YIT 11840</name>
    <dbReference type="NCBI Taxonomy" id="762968"/>
    <lineage>
        <taxon>Bacteria</taxon>
        <taxon>Pseudomonadati</taxon>
        <taxon>Bacteroidota</taxon>
        <taxon>Bacteroidia</taxon>
        <taxon>Bacteroidales</taxon>
        <taxon>Prevotellaceae</taxon>
        <taxon>Paraprevotella</taxon>
    </lineage>
</organism>
<protein>
    <submittedName>
        <fullName evidence="1">Uncharacterized protein</fullName>
    </submittedName>
</protein>
<proteinExistence type="predicted"/>
<evidence type="ECO:0000313" key="2">
    <source>
        <dbReference type="Proteomes" id="UP000003598"/>
    </source>
</evidence>